<dbReference type="InterPro" id="IPR036514">
    <property type="entry name" value="SGNH_hydro_sf"/>
</dbReference>
<feature type="chain" id="PRO_5046874304" description="Esterase" evidence="1">
    <location>
        <begin position="26"/>
        <end position="321"/>
    </location>
</feature>
<reference evidence="2 3" key="1">
    <citation type="submission" date="2024-09" db="EMBL/GenBank/DDBJ databases">
        <title>Novel species of the genus Pelomonas and Roseateles isolated from streams.</title>
        <authorList>
            <person name="Lu H."/>
        </authorList>
    </citation>
    <scope>NUCLEOTIDE SEQUENCE [LARGE SCALE GENOMIC DNA]</scope>
    <source>
        <strain evidence="2 3">BYS96W</strain>
    </source>
</reference>
<sequence length="321" mass="34059">MHRVVSQKFKRGLALAALAASALVAGCGGGGTSQIEPFAPTRIIAFGDESGVILQSGKKYGVNALDANTKQLDCASNPVWTQALAAGFGFVYQECNTAFVALPQGLMYATAGAKVADVRDKIDYHLTNDRFGPKDLVAVMVGVNDIIELYKQFPAVGRDSLMAEASARGKLLAQQVNRIAAANGRVVVATIFEVGLTPFGQNERLQQTDTDRVTLLNDLSTAFNVAMRLALNSDGGLVGLVLVDDAIQQYVRFPSLGNYANVTDAACRSDVAVRDCTTDTLKPEVTATAGKWLWAGDTTLGPDAQQRIGTLALSRAKSNPF</sequence>
<dbReference type="Proteomes" id="UP001606305">
    <property type="component" value="Unassembled WGS sequence"/>
</dbReference>
<accession>A0ABW7G9B1</accession>
<dbReference type="SUPFAM" id="SSF52266">
    <property type="entry name" value="SGNH hydrolase"/>
    <property type="match status" value="1"/>
</dbReference>
<feature type="signal peptide" evidence="1">
    <location>
        <begin position="1"/>
        <end position="25"/>
    </location>
</feature>
<evidence type="ECO:0008006" key="4">
    <source>
        <dbReference type="Google" id="ProtNLM"/>
    </source>
</evidence>
<name>A0ABW7G9B1_9BURK</name>
<gene>
    <name evidence="2" type="ORF">ACG00X_16670</name>
</gene>
<dbReference type="RefSeq" id="WP_394489475.1">
    <property type="nucleotide sequence ID" value="NZ_JBIGIA010000013.1"/>
</dbReference>
<keyword evidence="3" id="KW-1185">Reference proteome</keyword>
<dbReference type="EMBL" id="JBIGIA010000013">
    <property type="protein sequence ID" value="MFG6458475.1"/>
    <property type="molecule type" value="Genomic_DNA"/>
</dbReference>
<comment type="caution">
    <text evidence="2">The sequence shown here is derived from an EMBL/GenBank/DDBJ whole genome shotgun (WGS) entry which is preliminary data.</text>
</comment>
<evidence type="ECO:0000313" key="3">
    <source>
        <dbReference type="Proteomes" id="UP001606305"/>
    </source>
</evidence>
<dbReference type="Gene3D" id="3.40.50.1110">
    <property type="entry name" value="SGNH hydrolase"/>
    <property type="match status" value="1"/>
</dbReference>
<organism evidence="2 3">
    <name type="scientific">Pelomonas nitida</name>
    <dbReference type="NCBI Taxonomy" id="3299027"/>
    <lineage>
        <taxon>Bacteria</taxon>
        <taxon>Pseudomonadati</taxon>
        <taxon>Pseudomonadota</taxon>
        <taxon>Betaproteobacteria</taxon>
        <taxon>Burkholderiales</taxon>
        <taxon>Sphaerotilaceae</taxon>
        <taxon>Roseateles</taxon>
    </lineage>
</organism>
<protein>
    <recommendedName>
        <fullName evidence="4">Esterase</fullName>
    </recommendedName>
</protein>
<proteinExistence type="predicted"/>
<evidence type="ECO:0000256" key="1">
    <source>
        <dbReference type="SAM" id="SignalP"/>
    </source>
</evidence>
<dbReference type="PROSITE" id="PS51257">
    <property type="entry name" value="PROKAR_LIPOPROTEIN"/>
    <property type="match status" value="1"/>
</dbReference>
<evidence type="ECO:0000313" key="2">
    <source>
        <dbReference type="EMBL" id="MFG6458475.1"/>
    </source>
</evidence>
<keyword evidence="1" id="KW-0732">Signal</keyword>